<evidence type="ECO:0000256" key="3">
    <source>
        <dbReference type="ARBA" id="ARBA00022475"/>
    </source>
</evidence>
<evidence type="ECO:0000259" key="8">
    <source>
        <dbReference type="PROSITE" id="PS50893"/>
    </source>
</evidence>
<dbReference type="InterPro" id="IPR003439">
    <property type="entry name" value="ABC_transporter-like_ATP-bd"/>
</dbReference>
<dbReference type="GO" id="GO:0005524">
    <property type="term" value="F:ATP binding"/>
    <property type="evidence" value="ECO:0007669"/>
    <property type="project" value="UniProtKB-KW"/>
</dbReference>
<protein>
    <submittedName>
        <fullName evidence="9">Phosphonate ABC transporter ATP-binding protein</fullName>
    </submittedName>
</protein>
<keyword evidence="4" id="KW-0547">Nucleotide-binding</keyword>
<dbReference type="PROSITE" id="PS50893">
    <property type="entry name" value="ABC_TRANSPORTER_2"/>
    <property type="match status" value="1"/>
</dbReference>
<dbReference type="NCBIfam" id="TIGR02315">
    <property type="entry name" value="ABC_phnC"/>
    <property type="match status" value="1"/>
</dbReference>
<evidence type="ECO:0000256" key="4">
    <source>
        <dbReference type="ARBA" id="ARBA00022741"/>
    </source>
</evidence>
<dbReference type="PANTHER" id="PTHR43166">
    <property type="entry name" value="AMINO ACID IMPORT ATP-BINDING PROTEIN"/>
    <property type="match status" value="1"/>
</dbReference>
<proteinExistence type="predicted"/>
<dbReference type="EMBL" id="QFFI01000003">
    <property type="protein sequence ID" value="PWG65112.1"/>
    <property type="molecule type" value="Genomic_DNA"/>
</dbReference>
<dbReference type="SMART" id="SM00382">
    <property type="entry name" value="AAA"/>
    <property type="match status" value="1"/>
</dbReference>
<evidence type="ECO:0000256" key="1">
    <source>
        <dbReference type="ARBA" id="ARBA00004417"/>
    </source>
</evidence>
<gene>
    <name evidence="9" type="primary">phnC</name>
    <name evidence="9" type="ORF">DEM34_02200</name>
</gene>
<reference evidence="9 10" key="1">
    <citation type="submission" date="2018-05" db="EMBL/GenBank/DDBJ databases">
        <title>Spiribacter halobius sp. nov., a moderately halophilic bacterium isolated from marine solar saltern.</title>
        <authorList>
            <person name="Zheng W.-S."/>
            <person name="Lu D.-C."/>
            <person name="Du Z.-J."/>
        </authorList>
    </citation>
    <scope>NUCLEOTIDE SEQUENCE [LARGE SCALE GENOMIC DNA]</scope>
    <source>
        <strain evidence="9 10">E85</strain>
    </source>
</reference>
<dbReference type="GO" id="GO:0015416">
    <property type="term" value="F:ABC-type phosphonate transporter activity"/>
    <property type="evidence" value="ECO:0007669"/>
    <property type="project" value="InterPro"/>
</dbReference>
<dbReference type="CDD" id="cd03256">
    <property type="entry name" value="ABC_PhnC_transporter"/>
    <property type="match status" value="1"/>
</dbReference>
<evidence type="ECO:0000313" key="10">
    <source>
        <dbReference type="Proteomes" id="UP000245474"/>
    </source>
</evidence>
<dbReference type="InterPro" id="IPR050086">
    <property type="entry name" value="MetN_ABC_transporter-like"/>
</dbReference>
<comment type="subcellular location">
    <subcellularLocation>
        <location evidence="1">Cell inner membrane</location>
        <topology evidence="1">Peripheral membrane protein</topology>
    </subcellularLocation>
</comment>
<dbReference type="Gene3D" id="3.40.50.300">
    <property type="entry name" value="P-loop containing nucleotide triphosphate hydrolases"/>
    <property type="match status" value="1"/>
</dbReference>
<evidence type="ECO:0000256" key="6">
    <source>
        <dbReference type="ARBA" id="ARBA00022967"/>
    </source>
</evidence>
<sequence length="268" mass="29390">MLEINDLVKTYPDGQQALRGCSLTVPAAEVVAIIGPSGAGKSTFIRCINRLVTPTGGSIRLDGEELTTHRERRLRETRRQIGMIFQEFNLIERLTVMENVLAGRLGSVGFLQAFLRRFPAQDVERAFELLERVGLGGYENSRADALSGGQRQRVGIARALMQEPRLLLVDEPTSSLDPKVARSIMALICELAGERRIPALINIHDVGLALGFAQRVVGLNAGSVVFDGPPSAVDEAVLTRIYGADDWRDAFRQEGEEDRHLGSREAVS</sequence>
<dbReference type="GO" id="GO:0016887">
    <property type="term" value="F:ATP hydrolysis activity"/>
    <property type="evidence" value="ECO:0007669"/>
    <property type="project" value="InterPro"/>
</dbReference>
<dbReference type="PANTHER" id="PTHR43166:SF6">
    <property type="entry name" value="PHOSPHONATES IMPORT ATP-BINDING PROTEIN PHNC"/>
    <property type="match status" value="1"/>
</dbReference>
<name>A0A2U2N7Q9_9GAMM</name>
<dbReference type="InterPro" id="IPR017871">
    <property type="entry name" value="ABC_transporter-like_CS"/>
</dbReference>
<evidence type="ECO:0000256" key="2">
    <source>
        <dbReference type="ARBA" id="ARBA00022448"/>
    </source>
</evidence>
<evidence type="ECO:0000256" key="5">
    <source>
        <dbReference type="ARBA" id="ARBA00022840"/>
    </source>
</evidence>
<keyword evidence="7" id="KW-0472">Membrane</keyword>
<dbReference type="AlphaFoldDB" id="A0A2U2N7Q9"/>
<feature type="domain" description="ABC transporter" evidence="8">
    <location>
        <begin position="2"/>
        <end position="246"/>
    </location>
</feature>
<dbReference type="InterPro" id="IPR003593">
    <property type="entry name" value="AAA+_ATPase"/>
</dbReference>
<dbReference type="InterPro" id="IPR027417">
    <property type="entry name" value="P-loop_NTPase"/>
</dbReference>
<evidence type="ECO:0000256" key="7">
    <source>
        <dbReference type="ARBA" id="ARBA00023136"/>
    </source>
</evidence>
<keyword evidence="2" id="KW-0813">Transport</keyword>
<dbReference type="Pfam" id="PF00005">
    <property type="entry name" value="ABC_tran"/>
    <property type="match status" value="1"/>
</dbReference>
<dbReference type="Proteomes" id="UP000245474">
    <property type="component" value="Unassembled WGS sequence"/>
</dbReference>
<keyword evidence="3" id="KW-1003">Cell membrane</keyword>
<keyword evidence="10" id="KW-1185">Reference proteome</keyword>
<keyword evidence="6" id="KW-1278">Translocase</keyword>
<dbReference type="GO" id="GO:0005886">
    <property type="term" value="C:plasma membrane"/>
    <property type="evidence" value="ECO:0007669"/>
    <property type="project" value="UniProtKB-SubCell"/>
</dbReference>
<dbReference type="OrthoDB" id="9802264at2"/>
<dbReference type="RefSeq" id="WP_109675820.1">
    <property type="nucleotide sequence ID" value="NZ_CP086615.1"/>
</dbReference>
<keyword evidence="5 9" id="KW-0067">ATP-binding</keyword>
<dbReference type="InterPro" id="IPR012693">
    <property type="entry name" value="ABC_transpr_PhnC"/>
</dbReference>
<comment type="caution">
    <text evidence="9">The sequence shown here is derived from an EMBL/GenBank/DDBJ whole genome shotgun (WGS) entry which is preliminary data.</text>
</comment>
<organism evidence="9 10">
    <name type="scientific">Sediminicurvatus halobius</name>
    <dbReference type="NCBI Taxonomy" id="2182432"/>
    <lineage>
        <taxon>Bacteria</taxon>
        <taxon>Pseudomonadati</taxon>
        <taxon>Pseudomonadota</taxon>
        <taxon>Gammaproteobacteria</taxon>
        <taxon>Chromatiales</taxon>
        <taxon>Ectothiorhodospiraceae</taxon>
        <taxon>Sediminicurvatus</taxon>
    </lineage>
</organism>
<dbReference type="SUPFAM" id="SSF52540">
    <property type="entry name" value="P-loop containing nucleoside triphosphate hydrolases"/>
    <property type="match status" value="1"/>
</dbReference>
<accession>A0A2U2N7Q9</accession>
<evidence type="ECO:0000313" key="9">
    <source>
        <dbReference type="EMBL" id="PWG65112.1"/>
    </source>
</evidence>
<dbReference type="PROSITE" id="PS00211">
    <property type="entry name" value="ABC_TRANSPORTER_1"/>
    <property type="match status" value="1"/>
</dbReference>